<gene>
    <name evidence="2" type="ORF">RRG08_009560</name>
</gene>
<dbReference type="AlphaFoldDB" id="A0AAE1DH92"/>
<proteinExistence type="predicted"/>
<evidence type="ECO:0000313" key="2">
    <source>
        <dbReference type="EMBL" id="KAK3769408.1"/>
    </source>
</evidence>
<keyword evidence="3" id="KW-1185">Reference proteome</keyword>
<comment type="caution">
    <text evidence="2">The sequence shown here is derived from an EMBL/GenBank/DDBJ whole genome shotgun (WGS) entry which is preliminary data.</text>
</comment>
<reference evidence="2" key="1">
    <citation type="journal article" date="2023" name="G3 (Bethesda)">
        <title>A reference genome for the long-term kleptoplast-retaining sea slug Elysia crispata morphotype clarki.</title>
        <authorList>
            <person name="Eastman K.E."/>
            <person name="Pendleton A.L."/>
            <person name="Shaikh M.A."/>
            <person name="Suttiyut T."/>
            <person name="Ogas R."/>
            <person name="Tomko P."/>
            <person name="Gavelis G."/>
            <person name="Widhalm J.R."/>
            <person name="Wisecaver J.H."/>
        </authorList>
    </citation>
    <scope>NUCLEOTIDE SEQUENCE</scope>
    <source>
        <strain evidence="2">ECLA1</strain>
    </source>
</reference>
<feature type="chain" id="PRO_5041966484" evidence="1">
    <location>
        <begin position="19"/>
        <end position="200"/>
    </location>
</feature>
<keyword evidence="1" id="KW-0732">Signal</keyword>
<dbReference type="EMBL" id="JAWDGP010003930">
    <property type="protein sequence ID" value="KAK3769408.1"/>
    <property type="molecule type" value="Genomic_DNA"/>
</dbReference>
<sequence>MKSTITAMILLMVCQARCDKVCQPPQSESLFYLTGSNSDFFVANDFTQGLVLAASGTSGNGDRWVLADLKAGITYVGTPEGGCHYKFFPSEIMELYDQCLPGDAELVRSGFVDFYLMPRPGNTWFVGMKSLPDTDYSVRHFSRYSWDGTVDQSLTYGVLYEYSLGISDPTIFQKDLSVCVEGEVDEGGNFAKDFHANKGN</sequence>
<name>A0AAE1DH92_9GAST</name>
<evidence type="ECO:0000313" key="3">
    <source>
        <dbReference type="Proteomes" id="UP001283361"/>
    </source>
</evidence>
<dbReference type="Proteomes" id="UP001283361">
    <property type="component" value="Unassembled WGS sequence"/>
</dbReference>
<evidence type="ECO:0000256" key="1">
    <source>
        <dbReference type="SAM" id="SignalP"/>
    </source>
</evidence>
<protein>
    <submittedName>
        <fullName evidence="2">Uncharacterized protein</fullName>
    </submittedName>
</protein>
<accession>A0AAE1DH92</accession>
<feature type="signal peptide" evidence="1">
    <location>
        <begin position="1"/>
        <end position="18"/>
    </location>
</feature>
<organism evidence="2 3">
    <name type="scientific">Elysia crispata</name>
    <name type="common">lettuce slug</name>
    <dbReference type="NCBI Taxonomy" id="231223"/>
    <lineage>
        <taxon>Eukaryota</taxon>
        <taxon>Metazoa</taxon>
        <taxon>Spiralia</taxon>
        <taxon>Lophotrochozoa</taxon>
        <taxon>Mollusca</taxon>
        <taxon>Gastropoda</taxon>
        <taxon>Heterobranchia</taxon>
        <taxon>Euthyneura</taxon>
        <taxon>Panpulmonata</taxon>
        <taxon>Sacoglossa</taxon>
        <taxon>Placobranchoidea</taxon>
        <taxon>Plakobranchidae</taxon>
        <taxon>Elysia</taxon>
    </lineage>
</organism>